<feature type="domain" description="DUF2264" evidence="2">
    <location>
        <begin position="376"/>
        <end position="582"/>
    </location>
</feature>
<dbReference type="EMBL" id="JBHSSL010000020">
    <property type="protein sequence ID" value="MFC6169614.1"/>
    <property type="molecule type" value="Genomic_DNA"/>
</dbReference>
<dbReference type="Pfam" id="PF20938">
    <property type="entry name" value="DUF2264_C"/>
    <property type="match status" value="1"/>
</dbReference>
<comment type="caution">
    <text evidence="3">The sequence shown here is derived from an EMBL/GenBank/DDBJ whole genome shotgun (WGS) entry which is preliminary data.</text>
</comment>
<gene>
    <name evidence="3" type="ORF">ACFQGP_03350</name>
</gene>
<dbReference type="Proteomes" id="UP001596289">
    <property type="component" value="Unassembled WGS sequence"/>
</dbReference>
<dbReference type="InterPro" id="IPR049237">
    <property type="entry name" value="DUF2264_C"/>
</dbReference>
<evidence type="ECO:0000313" key="4">
    <source>
        <dbReference type="Proteomes" id="UP001596289"/>
    </source>
</evidence>
<dbReference type="PANTHER" id="PTHR35339">
    <property type="entry name" value="LINALOOL DEHYDRATASE_ISOMERASE DOMAIN-CONTAINING PROTEIN"/>
    <property type="match status" value="1"/>
</dbReference>
<organism evidence="3 4">
    <name type="scientific">Loigolactobacillus jiayinensis</name>
    <dbReference type="NCBI Taxonomy" id="2486016"/>
    <lineage>
        <taxon>Bacteria</taxon>
        <taxon>Bacillati</taxon>
        <taxon>Bacillota</taxon>
        <taxon>Bacilli</taxon>
        <taxon>Lactobacillales</taxon>
        <taxon>Lactobacillaceae</taxon>
        <taxon>Loigolactobacillus</taxon>
    </lineage>
</organism>
<dbReference type="RefSeq" id="WP_125551413.1">
    <property type="nucleotide sequence ID" value="NZ_JBHSSL010000020.1"/>
</dbReference>
<evidence type="ECO:0000259" key="2">
    <source>
        <dbReference type="Pfam" id="PF20938"/>
    </source>
</evidence>
<dbReference type="InterPro" id="IPR016624">
    <property type="entry name" value="UCP014753"/>
</dbReference>
<sequence>MNRFNERVKQNPLKTRADYAQALIDLLEPMYQLMADEKTPGHVHISSSGAVYDEPRRDVEGFLRSLWGLGPLCSTPERAHQYKAYYEAATAGILAGTDPTSPYYWGKLDDYDQLFVEMGSLATFLILTRKFFWAELTQQQQTNIHQWLNQINEKTIPPTNWLFFRILVNSFFETVGLSVPNDQINKDLKDIDSYYLDDGWYFDGYRNQIDYYIAWGMQYYGVLFSKLSPEKDNPHIASFRERGAKFAAPFKDWFVKDGTALPFGRSQVYRFAQSSFWAVAAFTGLDMQDVTLGQAKYLLLNNMRQWFQRPIFTPEGFLSIGYGYANLNMAEGYNAPGSPYWAMKNFIVLALPDDDPFWQAKEEAPAFPEIEQNDYSRMLLVHSKDGQELQVFTAGQHSHEHAHGASKYEKFVYSTTFGFSVRKDNVLPKQGAFDSTLAISETDYNYQTVFGYKDFKTHANYIYGLWQPWDNVSIKSFVIPVYPWHIRVHIIDSKRPLNILEGSFSAPADGQQQTSSTANSCFYQSSVGTTGVISLTDNLKAELGEPEPNTNFYYPKTVLPQLTGHLEPGQYVLLSAYLGDPSQKVDVATPIQATLTNDQLTIKIGEQQQQVTLSELS</sequence>
<dbReference type="Pfam" id="PF10022">
    <property type="entry name" value="DUF2264"/>
    <property type="match status" value="1"/>
</dbReference>
<accession>A0ABW1RER0</accession>
<name>A0ABW1RER0_9LACO</name>
<dbReference type="InterPro" id="IPR049349">
    <property type="entry name" value="DUF2264_N"/>
</dbReference>
<feature type="domain" description="DUF2264" evidence="1">
    <location>
        <begin position="15"/>
        <end position="363"/>
    </location>
</feature>
<dbReference type="PIRSF" id="PIRSF014753">
    <property type="entry name" value="UCP014753"/>
    <property type="match status" value="1"/>
</dbReference>
<dbReference type="PANTHER" id="PTHR35339:SF4">
    <property type="entry name" value="LINALOOL DEHYDRATASE_ISOMERASE DOMAIN-CONTAINING PROTEIN"/>
    <property type="match status" value="1"/>
</dbReference>
<keyword evidence="4" id="KW-1185">Reference proteome</keyword>
<protein>
    <submittedName>
        <fullName evidence="3">DUF2264 domain-containing protein</fullName>
    </submittedName>
</protein>
<evidence type="ECO:0000259" key="1">
    <source>
        <dbReference type="Pfam" id="PF10022"/>
    </source>
</evidence>
<proteinExistence type="predicted"/>
<evidence type="ECO:0000313" key="3">
    <source>
        <dbReference type="EMBL" id="MFC6169614.1"/>
    </source>
</evidence>
<reference evidence="4" key="1">
    <citation type="journal article" date="2019" name="Int. J. Syst. Evol. Microbiol.">
        <title>The Global Catalogue of Microorganisms (GCM) 10K type strain sequencing project: providing services to taxonomists for standard genome sequencing and annotation.</title>
        <authorList>
            <consortium name="The Broad Institute Genomics Platform"/>
            <consortium name="The Broad Institute Genome Sequencing Center for Infectious Disease"/>
            <person name="Wu L."/>
            <person name="Ma J."/>
        </authorList>
    </citation>
    <scope>NUCLEOTIDE SEQUENCE [LARGE SCALE GENOMIC DNA]</scope>
    <source>
        <strain evidence="4">CCM 8904</strain>
    </source>
</reference>